<protein>
    <submittedName>
        <fullName evidence="1">Uncharacterized protein</fullName>
    </submittedName>
</protein>
<evidence type="ECO:0000313" key="2">
    <source>
        <dbReference type="Proteomes" id="UP001150238"/>
    </source>
</evidence>
<gene>
    <name evidence="1" type="ORF">C8J55DRAFT_493598</name>
</gene>
<comment type="caution">
    <text evidence="1">The sequence shown here is derived from an EMBL/GenBank/DDBJ whole genome shotgun (WGS) entry which is preliminary data.</text>
</comment>
<dbReference type="Proteomes" id="UP001150238">
    <property type="component" value="Unassembled WGS sequence"/>
</dbReference>
<organism evidence="1 2">
    <name type="scientific">Lentinula lateritia</name>
    <dbReference type="NCBI Taxonomy" id="40482"/>
    <lineage>
        <taxon>Eukaryota</taxon>
        <taxon>Fungi</taxon>
        <taxon>Dikarya</taxon>
        <taxon>Basidiomycota</taxon>
        <taxon>Agaricomycotina</taxon>
        <taxon>Agaricomycetes</taxon>
        <taxon>Agaricomycetidae</taxon>
        <taxon>Agaricales</taxon>
        <taxon>Marasmiineae</taxon>
        <taxon>Omphalotaceae</taxon>
        <taxon>Lentinula</taxon>
    </lineage>
</organism>
<dbReference type="EMBL" id="JANVFS010000053">
    <property type="protein sequence ID" value="KAJ4465179.1"/>
    <property type="molecule type" value="Genomic_DNA"/>
</dbReference>
<reference evidence="1" key="1">
    <citation type="submission" date="2022-08" db="EMBL/GenBank/DDBJ databases">
        <authorList>
            <consortium name="DOE Joint Genome Institute"/>
            <person name="Min B."/>
            <person name="Riley R."/>
            <person name="Sierra-Patev S."/>
            <person name="Naranjo-Ortiz M."/>
            <person name="Looney B."/>
            <person name="Konkel Z."/>
            <person name="Slot J.C."/>
            <person name="Sakamoto Y."/>
            <person name="Steenwyk J.L."/>
            <person name="Rokas A."/>
            <person name="Carro J."/>
            <person name="Camarero S."/>
            <person name="Ferreira P."/>
            <person name="Molpeceres G."/>
            <person name="Ruiz-Duenas F.J."/>
            <person name="Serrano A."/>
            <person name="Henrissat B."/>
            <person name="Drula E."/>
            <person name="Hughes K.W."/>
            <person name="Mata J.L."/>
            <person name="Ishikawa N.K."/>
            <person name="Vargas-Isla R."/>
            <person name="Ushijima S."/>
            <person name="Smith C.A."/>
            <person name="Ahrendt S."/>
            <person name="Andreopoulos W."/>
            <person name="He G."/>
            <person name="Labutti K."/>
            <person name="Lipzen A."/>
            <person name="Ng V."/>
            <person name="Sandor L."/>
            <person name="Barry K."/>
            <person name="Martinez A.T."/>
            <person name="Xiao Y."/>
            <person name="Gibbons J.G."/>
            <person name="Terashima K."/>
            <person name="Hibbett D.S."/>
            <person name="Grigoriev I.V."/>
        </authorList>
    </citation>
    <scope>NUCLEOTIDE SEQUENCE</scope>
    <source>
        <strain evidence="1">Sp2 HRB7682 ss15</strain>
    </source>
</reference>
<name>A0A9W8ZS08_9AGAR</name>
<sequence>MASKIAVEVVMGAKYRWELHLWRILTSFWAAKKNIVYFQTNMQATVDDECRFTSFELGWPGCVTDMTTQILTSLATLAPVLQERNWGSQCTNSATHATIQPPPVKKWVTMPMYKVIEALLILHNICIDFSDALESIFDFAPKDNFPLQDLTTVNLGYIAVDGDAAIPPYKTDQWIREAGCHKRKLIFNDLFPPL</sequence>
<evidence type="ECO:0000313" key="1">
    <source>
        <dbReference type="EMBL" id="KAJ4465179.1"/>
    </source>
</evidence>
<accession>A0A9W8ZS08</accession>
<dbReference type="AlphaFoldDB" id="A0A9W8ZS08"/>
<reference evidence="1" key="2">
    <citation type="journal article" date="2023" name="Proc. Natl. Acad. Sci. U.S.A.">
        <title>A global phylogenomic analysis of the shiitake genus Lentinula.</title>
        <authorList>
            <person name="Sierra-Patev S."/>
            <person name="Min B."/>
            <person name="Naranjo-Ortiz M."/>
            <person name="Looney B."/>
            <person name="Konkel Z."/>
            <person name="Slot J.C."/>
            <person name="Sakamoto Y."/>
            <person name="Steenwyk J.L."/>
            <person name="Rokas A."/>
            <person name="Carro J."/>
            <person name="Camarero S."/>
            <person name="Ferreira P."/>
            <person name="Molpeceres G."/>
            <person name="Ruiz-Duenas F.J."/>
            <person name="Serrano A."/>
            <person name="Henrissat B."/>
            <person name="Drula E."/>
            <person name="Hughes K.W."/>
            <person name="Mata J.L."/>
            <person name="Ishikawa N.K."/>
            <person name="Vargas-Isla R."/>
            <person name="Ushijima S."/>
            <person name="Smith C.A."/>
            <person name="Donoghue J."/>
            <person name="Ahrendt S."/>
            <person name="Andreopoulos W."/>
            <person name="He G."/>
            <person name="LaButti K."/>
            <person name="Lipzen A."/>
            <person name="Ng V."/>
            <person name="Riley R."/>
            <person name="Sandor L."/>
            <person name="Barry K."/>
            <person name="Martinez A.T."/>
            <person name="Xiao Y."/>
            <person name="Gibbons J.G."/>
            <person name="Terashima K."/>
            <person name="Grigoriev I.V."/>
            <person name="Hibbett D."/>
        </authorList>
    </citation>
    <scope>NUCLEOTIDE SEQUENCE</scope>
    <source>
        <strain evidence="1">Sp2 HRB7682 ss15</strain>
    </source>
</reference>
<proteinExistence type="predicted"/>